<sequence>MADNMLNPIIYPLIRPRETLMSPTVLVCLAHGSKEIEALTVIDLLTRAEIPVTTASTADNGELVLTYSRGVKIVADTQLVNIIEQDFAAIVLPGGLKGAEAFRDNPLIIEKIRQSHHLGKIIAALCAVPAIVLEHHNLFPISNMTGYPALQSKIASHKRVDCRVYYNERVKLLTSQEPATAIDFSLKLIELLVGKKKGSRSCFAACPAAWYLQLCQLTVIWQIVYIHLKLAYP</sequence>
<reference evidence="2" key="1">
    <citation type="submission" date="2018-04" db="EMBL/GenBank/DDBJ databases">
        <authorList>
            <person name="Go L.Y."/>
            <person name="Mitchell J.A."/>
        </authorList>
    </citation>
    <scope>NUCLEOTIDE SEQUENCE</scope>
    <source>
        <strain evidence="2">ARTV</strain>
    </source>
</reference>
<dbReference type="NCBIfam" id="NF008605">
    <property type="entry name" value="PRK11574.1"/>
    <property type="match status" value="1"/>
</dbReference>
<organism evidence="2">
    <name type="scientific">Arsenophonus endosymbiont of Trialeurodes vaporariorum</name>
    <dbReference type="NCBI Taxonomy" id="235567"/>
    <lineage>
        <taxon>Bacteria</taxon>
        <taxon>Pseudomonadati</taxon>
        <taxon>Pseudomonadota</taxon>
        <taxon>Gammaproteobacteria</taxon>
        <taxon>Enterobacterales</taxon>
        <taxon>Morganellaceae</taxon>
        <taxon>Arsenophonus</taxon>
    </lineage>
</organism>
<dbReference type="GO" id="GO:0005737">
    <property type="term" value="C:cytoplasm"/>
    <property type="evidence" value="ECO:0007669"/>
    <property type="project" value="TreeGrafter"/>
</dbReference>
<accession>A0A3B0M088</accession>
<feature type="domain" description="DJ-1/PfpI" evidence="1">
    <location>
        <begin position="24"/>
        <end position="190"/>
    </location>
</feature>
<keyword evidence="2" id="KW-0378">Hydrolase</keyword>
<evidence type="ECO:0000259" key="1">
    <source>
        <dbReference type="Pfam" id="PF01965"/>
    </source>
</evidence>
<protein>
    <recommendedName>
        <fullName evidence="1">DJ-1/PfpI domain-containing protein</fullName>
    </recommendedName>
</protein>
<dbReference type="SUPFAM" id="SSF52317">
    <property type="entry name" value="Class I glutamine amidotransferase-like"/>
    <property type="match status" value="1"/>
</dbReference>
<name>A0A3B0M088_9GAMM</name>
<dbReference type="InterPro" id="IPR050325">
    <property type="entry name" value="Prot/Nucl_acid_deglycase"/>
</dbReference>
<dbReference type="EMBL" id="UFQR01000009">
    <property type="protein sequence ID" value="SSW96071.1"/>
    <property type="molecule type" value="Genomic_DNA"/>
</dbReference>
<dbReference type="PANTHER" id="PTHR48094">
    <property type="entry name" value="PROTEIN/NUCLEIC ACID DEGLYCASE DJ-1-RELATED"/>
    <property type="match status" value="1"/>
</dbReference>
<gene>
    <name evidence="2" type="primary">yajL</name>
    <name evidence="2" type="ORF">ARTV_2291</name>
</gene>
<dbReference type="Pfam" id="PF01965">
    <property type="entry name" value="DJ-1_PfpI"/>
    <property type="match status" value="1"/>
</dbReference>
<proteinExistence type="predicted"/>
<dbReference type="NCBIfam" id="TIGR01383">
    <property type="entry name" value="not_thiJ"/>
    <property type="match status" value="1"/>
</dbReference>
<dbReference type="InterPro" id="IPR006287">
    <property type="entry name" value="DJ-1"/>
</dbReference>
<dbReference type="CDD" id="cd03135">
    <property type="entry name" value="GATase1_DJ-1"/>
    <property type="match status" value="1"/>
</dbReference>
<dbReference type="GO" id="GO:0016787">
    <property type="term" value="F:hydrolase activity"/>
    <property type="evidence" value="ECO:0007669"/>
    <property type="project" value="UniProtKB-KW"/>
</dbReference>
<dbReference type="InterPro" id="IPR002818">
    <property type="entry name" value="DJ-1/PfpI"/>
</dbReference>
<dbReference type="AlphaFoldDB" id="A0A3B0M088"/>
<dbReference type="InterPro" id="IPR029062">
    <property type="entry name" value="Class_I_gatase-like"/>
</dbReference>
<dbReference type="Gene3D" id="3.40.50.880">
    <property type="match status" value="1"/>
</dbReference>
<evidence type="ECO:0000313" key="2">
    <source>
        <dbReference type="EMBL" id="SSW96071.1"/>
    </source>
</evidence>
<dbReference type="PANTHER" id="PTHR48094:SF23">
    <property type="entry name" value="PROTEIN_NUCLEIC ACID DEGLYCASE 3"/>
    <property type="match status" value="1"/>
</dbReference>